<dbReference type="InterPro" id="IPR012967">
    <property type="entry name" value="COMT_dimerisation"/>
</dbReference>
<dbReference type="InterPro" id="IPR036390">
    <property type="entry name" value="WH_DNA-bd_sf"/>
</dbReference>
<feature type="active site" description="Proton acceptor" evidence="4">
    <location>
        <position position="284"/>
    </location>
</feature>
<keyword evidence="8" id="KW-1185">Reference proteome</keyword>
<dbReference type="AlphaFoldDB" id="A0A5B2VIC6"/>
<dbReference type="InterPro" id="IPR001077">
    <property type="entry name" value="COMT_C"/>
</dbReference>
<dbReference type="Gene3D" id="3.40.50.150">
    <property type="entry name" value="Vaccinia Virus protein VP39"/>
    <property type="match status" value="1"/>
</dbReference>
<evidence type="ECO:0000256" key="2">
    <source>
        <dbReference type="ARBA" id="ARBA00022679"/>
    </source>
</evidence>
<dbReference type="Gene3D" id="1.10.10.10">
    <property type="entry name" value="Winged helix-like DNA-binding domain superfamily/Winged helix DNA-binding domain"/>
    <property type="match status" value="1"/>
</dbReference>
<dbReference type="GO" id="GO:0008171">
    <property type="term" value="F:O-methyltransferase activity"/>
    <property type="evidence" value="ECO:0007669"/>
    <property type="project" value="InterPro"/>
</dbReference>
<proteinExistence type="predicted"/>
<evidence type="ECO:0000313" key="7">
    <source>
        <dbReference type="EMBL" id="KAA2238102.1"/>
    </source>
</evidence>
<dbReference type="PANTHER" id="PTHR43712">
    <property type="entry name" value="PUTATIVE (AFU_ORTHOLOGUE AFUA_4G14580)-RELATED"/>
    <property type="match status" value="1"/>
</dbReference>
<reference evidence="7 8" key="1">
    <citation type="submission" date="2019-09" db="EMBL/GenBank/DDBJ databases">
        <title>Salinarimonas rosea gen. nov., sp. nov., a new member of the a-2 subgroup of the Proteobacteria.</title>
        <authorList>
            <person name="Liu J."/>
        </authorList>
    </citation>
    <scope>NUCLEOTIDE SEQUENCE [LARGE SCALE GENOMIC DNA]</scope>
    <source>
        <strain evidence="7 8">BN140002</strain>
    </source>
</reference>
<evidence type="ECO:0000256" key="3">
    <source>
        <dbReference type="ARBA" id="ARBA00022691"/>
    </source>
</evidence>
<evidence type="ECO:0000256" key="4">
    <source>
        <dbReference type="PIRSR" id="PIRSR005739-1"/>
    </source>
</evidence>
<feature type="domain" description="O-methyltransferase dimerisation" evidence="6">
    <location>
        <begin position="52"/>
        <end position="112"/>
    </location>
</feature>
<sequence length="376" mass="39924">MPERRSNGGPSLLDRAYDWHDRLVANPRFQAFAQTFWLTRPIARRRAKELFDLAGGFIHSQVLLACVRLRLLDMVRAEPLPAEILCARAGLPPEAGRRLLEAAVGLRLLRRRGGALGLGTLGAALLGNPAALAMIEHHPLLYDDLADPVAAFSRGRGGGSLARYWGYAEAATPGELPEARTGPYTELMAASQPLVARQVLDAYPLGRHRTLLDVGGGGGAFLAAVRERAPQLGLMLFDLPAVAAKARAVLPEAGAGAVAIHEGDFTRDPLPRGADVISLVRIAHDHDDAVVLGLLRAIRAALPEDGTLLLAEPMAGTPGLGTLDAYFAVYLHALGTGRLRSAAELTDLLAQAGFGPVRRVRTAMPLLTGLLVATAH</sequence>
<name>A0A5B2VIC6_9HYPH</name>
<keyword evidence="1 7" id="KW-0489">Methyltransferase</keyword>
<accession>A0A5B2VIC6</accession>
<dbReference type="SUPFAM" id="SSF46785">
    <property type="entry name" value="Winged helix' DNA-binding domain"/>
    <property type="match status" value="1"/>
</dbReference>
<dbReference type="EMBL" id="VUOA01000016">
    <property type="protein sequence ID" value="KAA2238102.1"/>
    <property type="molecule type" value="Genomic_DNA"/>
</dbReference>
<evidence type="ECO:0000259" key="5">
    <source>
        <dbReference type="Pfam" id="PF00891"/>
    </source>
</evidence>
<dbReference type="PANTHER" id="PTHR43712:SF2">
    <property type="entry name" value="O-METHYLTRANSFERASE CICE"/>
    <property type="match status" value="1"/>
</dbReference>
<dbReference type="GO" id="GO:0032259">
    <property type="term" value="P:methylation"/>
    <property type="evidence" value="ECO:0007669"/>
    <property type="project" value="UniProtKB-KW"/>
</dbReference>
<dbReference type="Proteomes" id="UP000323142">
    <property type="component" value="Unassembled WGS sequence"/>
</dbReference>
<keyword evidence="2 7" id="KW-0808">Transferase</keyword>
<protein>
    <submittedName>
        <fullName evidence="7">Methyltransferase domain-containing protein</fullName>
    </submittedName>
</protein>
<dbReference type="GO" id="GO:0046983">
    <property type="term" value="F:protein dimerization activity"/>
    <property type="evidence" value="ECO:0007669"/>
    <property type="project" value="InterPro"/>
</dbReference>
<evidence type="ECO:0000259" key="6">
    <source>
        <dbReference type="Pfam" id="PF08100"/>
    </source>
</evidence>
<dbReference type="Pfam" id="PF00891">
    <property type="entry name" value="Methyltransf_2"/>
    <property type="match status" value="1"/>
</dbReference>
<keyword evidence="3" id="KW-0949">S-adenosyl-L-methionine</keyword>
<dbReference type="InterPro" id="IPR016461">
    <property type="entry name" value="COMT-like"/>
</dbReference>
<reference evidence="7 8" key="2">
    <citation type="submission" date="2019-09" db="EMBL/GenBank/DDBJ databases">
        <authorList>
            <person name="Jin C."/>
        </authorList>
    </citation>
    <scope>NUCLEOTIDE SEQUENCE [LARGE SCALE GENOMIC DNA]</scope>
    <source>
        <strain evidence="7 8">BN140002</strain>
    </source>
</reference>
<dbReference type="InterPro" id="IPR029063">
    <property type="entry name" value="SAM-dependent_MTases_sf"/>
</dbReference>
<dbReference type="OrthoDB" id="7418600at2"/>
<feature type="domain" description="O-methyltransferase C-terminal" evidence="5">
    <location>
        <begin position="181"/>
        <end position="354"/>
    </location>
</feature>
<dbReference type="InterPro" id="IPR036388">
    <property type="entry name" value="WH-like_DNA-bd_sf"/>
</dbReference>
<dbReference type="PROSITE" id="PS51683">
    <property type="entry name" value="SAM_OMT_II"/>
    <property type="match status" value="1"/>
</dbReference>
<comment type="caution">
    <text evidence="7">The sequence shown here is derived from an EMBL/GenBank/DDBJ whole genome shotgun (WGS) entry which is preliminary data.</text>
</comment>
<dbReference type="Pfam" id="PF08100">
    <property type="entry name" value="Dimerisation"/>
    <property type="match status" value="1"/>
</dbReference>
<dbReference type="SUPFAM" id="SSF53335">
    <property type="entry name" value="S-adenosyl-L-methionine-dependent methyltransferases"/>
    <property type="match status" value="1"/>
</dbReference>
<evidence type="ECO:0000256" key="1">
    <source>
        <dbReference type="ARBA" id="ARBA00022603"/>
    </source>
</evidence>
<organism evidence="7 8">
    <name type="scientific">Salinarimonas soli</name>
    <dbReference type="NCBI Taxonomy" id="1638099"/>
    <lineage>
        <taxon>Bacteria</taxon>
        <taxon>Pseudomonadati</taxon>
        <taxon>Pseudomonadota</taxon>
        <taxon>Alphaproteobacteria</taxon>
        <taxon>Hyphomicrobiales</taxon>
        <taxon>Salinarimonadaceae</taxon>
        <taxon>Salinarimonas</taxon>
    </lineage>
</organism>
<evidence type="ECO:0000313" key="8">
    <source>
        <dbReference type="Proteomes" id="UP000323142"/>
    </source>
</evidence>
<gene>
    <name evidence="7" type="ORF">F0L46_07300</name>
</gene>